<proteinExistence type="predicted"/>
<dbReference type="RefSeq" id="WP_068589960.1">
    <property type="nucleotide sequence ID" value="NZ_FTNK01000001.1"/>
</dbReference>
<evidence type="ECO:0000313" key="1">
    <source>
        <dbReference type="EMBL" id="SIQ33806.1"/>
    </source>
</evidence>
<comment type="caution">
    <text evidence="1">The sequence shown here is derived from an EMBL/GenBank/DDBJ whole genome shotgun (WGS) entry which is preliminary data.</text>
</comment>
<name>A0ABY1JKC3_9BACL</name>
<sequence>MDFNSSFAYHKFLNDFYNEFSIKYLNDVIDFMEEDEDHTFDQYLIEAELTREIESAFFSMVVTSITTELSLISLDSTDIENKNGTEDKVYDDVVIMIKRKLQDFILDSQAYHHLAERIM</sequence>
<keyword evidence="2" id="KW-1185">Reference proteome</keyword>
<accession>A0ABY1JKC3</accession>
<organism evidence="1 2">
    <name type="scientific">Paenibacillus macquariensis</name>
    <dbReference type="NCBI Taxonomy" id="948756"/>
    <lineage>
        <taxon>Bacteria</taxon>
        <taxon>Bacillati</taxon>
        <taxon>Bacillota</taxon>
        <taxon>Bacilli</taxon>
        <taxon>Bacillales</taxon>
        <taxon>Paenibacillaceae</taxon>
        <taxon>Paenibacillus</taxon>
    </lineage>
</organism>
<evidence type="ECO:0000313" key="2">
    <source>
        <dbReference type="Proteomes" id="UP000186666"/>
    </source>
</evidence>
<gene>
    <name evidence="1" type="ORF">SAMN05421578_101281</name>
</gene>
<protein>
    <submittedName>
        <fullName evidence="1">Uncharacterized protein</fullName>
    </submittedName>
</protein>
<dbReference type="Proteomes" id="UP000186666">
    <property type="component" value="Unassembled WGS sequence"/>
</dbReference>
<reference evidence="1 2" key="1">
    <citation type="submission" date="2017-01" db="EMBL/GenBank/DDBJ databases">
        <authorList>
            <person name="Varghese N."/>
            <person name="Submissions S."/>
        </authorList>
    </citation>
    <scope>NUCLEOTIDE SEQUENCE [LARGE SCALE GENOMIC DNA]</scope>
    <source>
        <strain evidence="1 2">ATCC 23464</strain>
    </source>
</reference>
<dbReference type="EMBL" id="FTNK01000001">
    <property type="protein sequence ID" value="SIQ33806.1"/>
    <property type="molecule type" value="Genomic_DNA"/>
</dbReference>